<evidence type="ECO:0000313" key="1">
    <source>
        <dbReference type="EMBL" id="KGN00330.1"/>
    </source>
</evidence>
<accession>A0A0A0IFV5</accession>
<protein>
    <submittedName>
        <fullName evidence="1">Uncharacterized protein</fullName>
    </submittedName>
</protein>
<dbReference type="Proteomes" id="UP000030014">
    <property type="component" value="Unassembled WGS sequence"/>
</dbReference>
<proteinExistence type="predicted"/>
<dbReference type="EMBL" id="JDRY01000022">
    <property type="protein sequence ID" value="KGN00330.1"/>
    <property type="molecule type" value="Genomic_DNA"/>
</dbReference>
<evidence type="ECO:0000313" key="2">
    <source>
        <dbReference type="Proteomes" id="UP000030014"/>
    </source>
</evidence>
<name>A0A0A0IFV5_CLOBO</name>
<dbReference type="RefSeq" id="WP_039259236.1">
    <property type="nucleotide sequence ID" value="NZ_JDRY01000022.1"/>
</dbReference>
<sequence>MDQIQFKIVTADKNKEMKLTKKQVVVLLEALWDFKESIQAIDTKEDLRKRLLEHKQSEVNKLFDYLQDSINYNFERHLQKCFKKNKDDDPGMETMSWLVTGGKDGQ</sequence>
<organism evidence="1 2">
    <name type="scientific">Clostridium botulinum C/D str. DC5</name>
    <dbReference type="NCBI Taxonomy" id="1443128"/>
    <lineage>
        <taxon>Bacteria</taxon>
        <taxon>Bacillati</taxon>
        <taxon>Bacillota</taxon>
        <taxon>Clostridia</taxon>
        <taxon>Eubacteriales</taxon>
        <taxon>Clostridiaceae</taxon>
        <taxon>Clostridium</taxon>
    </lineage>
</organism>
<dbReference type="AlphaFoldDB" id="A0A0A0IFV5"/>
<comment type="caution">
    <text evidence="1">The sequence shown here is derived from an EMBL/GenBank/DDBJ whole genome shotgun (WGS) entry which is preliminary data.</text>
</comment>
<reference evidence="1 2" key="1">
    <citation type="submission" date="2014-01" db="EMBL/GenBank/DDBJ databases">
        <title>Plasmidome dynamics in the species complex Clostridium novyi sensu lato converts strains of independent lineages into distinctly different pathogens.</title>
        <authorList>
            <person name="Skarin H."/>
            <person name="Segerman B."/>
        </authorList>
    </citation>
    <scope>NUCLEOTIDE SEQUENCE [LARGE SCALE GENOMIC DNA]</scope>
    <source>
        <strain evidence="1 2">DC5</strain>
    </source>
</reference>
<gene>
    <name evidence="1" type="ORF">Z955_03890</name>
</gene>